<dbReference type="InterPro" id="IPR036565">
    <property type="entry name" value="Mur-like_cat_sf"/>
</dbReference>
<evidence type="ECO:0000256" key="2">
    <source>
        <dbReference type="ARBA" id="ARBA00004305"/>
    </source>
</evidence>
<dbReference type="OrthoDB" id="5212574at2759"/>
<evidence type="ECO:0000256" key="14">
    <source>
        <dbReference type="ARBA" id="ARBA00023128"/>
    </source>
</evidence>
<keyword evidence="11" id="KW-0999">Mitochondrion inner membrane</keyword>
<dbReference type="OMA" id="ESLDCCM"/>
<dbReference type="UniPathway" id="UPA00850"/>
<evidence type="ECO:0000256" key="3">
    <source>
        <dbReference type="ARBA" id="ARBA00004496"/>
    </source>
</evidence>
<evidence type="ECO:0000256" key="1">
    <source>
        <dbReference type="ARBA" id="ARBA00004273"/>
    </source>
</evidence>
<evidence type="ECO:0000256" key="18">
    <source>
        <dbReference type="PIRSR" id="PIRSR038895-1"/>
    </source>
</evidence>
<comment type="function">
    <text evidence="17">Catalyzes conversion of folates to polyglutamate derivatives allowing concentration of folate compounds in the cell and the intracellular retention of these cofactors, which are important substrates for most of the folate-dependent enzymes that are involved in one-carbon transfer reactions involved in purine, pyrimidine and amino acid synthesis.</text>
</comment>
<evidence type="ECO:0000256" key="15">
    <source>
        <dbReference type="ARBA" id="ARBA00023136"/>
    </source>
</evidence>
<evidence type="ECO:0000256" key="4">
    <source>
        <dbReference type="ARBA" id="ARBA00005150"/>
    </source>
</evidence>
<dbReference type="PIRSF" id="PIRSF038895">
    <property type="entry name" value="FPGS"/>
    <property type="match status" value="1"/>
</dbReference>
<keyword evidence="10 18" id="KW-0547">Nucleotide-binding</keyword>
<keyword evidence="9 19" id="KW-0479">Metal-binding</keyword>
<dbReference type="InterPro" id="IPR036615">
    <property type="entry name" value="Mur_ligase_C_dom_sf"/>
</dbReference>
<keyword evidence="14" id="KW-0496">Mitochondrion</keyword>
<dbReference type="PROSITE" id="PS01012">
    <property type="entry name" value="FOLYLPOLYGLU_SYNT_2"/>
    <property type="match status" value="1"/>
</dbReference>
<evidence type="ECO:0000256" key="11">
    <source>
        <dbReference type="ARBA" id="ARBA00022792"/>
    </source>
</evidence>
<proteinExistence type="inferred from homology"/>
<dbReference type="InterPro" id="IPR023600">
    <property type="entry name" value="Folylpolyglutamate_synth_euk"/>
</dbReference>
<feature type="binding site" evidence="18">
    <location>
        <position position="398"/>
    </location>
    <ligand>
        <name>ATP</name>
        <dbReference type="ChEBI" id="CHEBI:30616"/>
    </ligand>
</feature>
<evidence type="ECO:0000256" key="7">
    <source>
        <dbReference type="ARBA" id="ARBA00022563"/>
    </source>
</evidence>
<name>A0A7I4XZX7_HAECO</name>
<dbReference type="NCBIfam" id="TIGR01499">
    <property type="entry name" value="folC"/>
    <property type="match status" value="1"/>
</dbReference>
<dbReference type="Gene3D" id="3.90.190.20">
    <property type="entry name" value="Mur ligase, C-terminal domain"/>
    <property type="match status" value="1"/>
</dbReference>
<dbReference type="PANTHER" id="PTHR11136">
    <property type="entry name" value="FOLYLPOLYGLUTAMATE SYNTHASE-RELATED"/>
    <property type="match status" value="1"/>
</dbReference>
<dbReference type="SUPFAM" id="SSF53623">
    <property type="entry name" value="MurD-like peptide ligases, catalytic domain"/>
    <property type="match status" value="1"/>
</dbReference>
<dbReference type="GO" id="GO:0005743">
    <property type="term" value="C:mitochondrial inner membrane"/>
    <property type="evidence" value="ECO:0007669"/>
    <property type="project" value="UniProtKB-SubCell"/>
</dbReference>
<keyword evidence="20" id="KW-1185">Reference proteome</keyword>
<feature type="binding site" evidence="19">
    <location>
        <position position="171"/>
    </location>
    <ligand>
        <name>Mg(2+)</name>
        <dbReference type="ChEBI" id="CHEBI:18420"/>
        <label>1</label>
    </ligand>
</feature>
<dbReference type="SUPFAM" id="SSF53244">
    <property type="entry name" value="MurD-like peptide ligases, peptide-binding domain"/>
    <property type="match status" value="1"/>
</dbReference>
<evidence type="ECO:0000256" key="8">
    <source>
        <dbReference type="ARBA" id="ARBA00022598"/>
    </source>
</evidence>
<feature type="binding site" evidence="19">
    <location>
        <position position="239"/>
    </location>
    <ligand>
        <name>Mg(2+)</name>
        <dbReference type="ChEBI" id="CHEBI:18420"/>
        <label>1</label>
    </ligand>
</feature>
<comment type="catalytic activity">
    <reaction evidence="16 17">
        <text>(6S)-5,6,7,8-tetrahydrofolyl-(gamma-L-Glu)(n) + L-glutamate + ATP = (6S)-5,6,7,8-tetrahydrofolyl-(gamma-L-Glu)(n+1) + ADP + phosphate + H(+)</text>
        <dbReference type="Rhea" id="RHEA:10580"/>
        <dbReference type="Rhea" id="RHEA-COMP:14738"/>
        <dbReference type="Rhea" id="RHEA-COMP:14740"/>
        <dbReference type="ChEBI" id="CHEBI:15378"/>
        <dbReference type="ChEBI" id="CHEBI:29985"/>
        <dbReference type="ChEBI" id="CHEBI:30616"/>
        <dbReference type="ChEBI" id="CHEBI:43474"/>
        <dbReference type="ChEBI" id="CHEBI:141005"/>
        <dbReference type="ChEBI" id="CHEBI:456216"/>
        <dbReference type="EC" id="6.3.2.17"/>
    </reaction>
</comment>
<evidence type="ECO:0000256" key="17">
    <source>
        <dbReference type="PIRNR" id="PIRNR038895"/>
    </source>
</evidence>
<dbReference type="Gene3D" id="3.40.1190.10">
    <property type="entry name" value="Mur-like, catalytic domain"/>
    <property type="match status" value="1"/>
</dbReference>
<dbReference type="GO" id="GO:0005524">
    <property type="term" value="F:ATP binding"/>
    <property type="evidence" value="ECO:0007669"/>
    <property type="project" value="UniProtKB-KW"/>
</dbReference>
<dbReference type="Proteomes" id="UP000025227">
    <property type="component" value="Unplaced"/>
</dbReference>
<evidence type="ECO:0000313" key="21">
    <source>
        <dbReference type="WBParaSite" id="HCON_00025870-00001"/>
    </source>
</evidence>
<comment type="cofactor">
    <cofactor evidence="17">
        <name>a monovalent cation</name>
        <dbReference type="ChEBI" id="CHEBI:60242"/>
    </cofactor>
    <text evidence="17">A monovalent cation.</text>
</comment>
<keyword evidence="12 18" id="KW-0067">ATP-binding</keyword>
<protein>
    <recommendedName>
        <fullName evidence="17">Folylpolyglutamate synthase</fullName>
        <ecNumber evidence="17">6.3.2.17</ecNumber>
    </recommendedName>
    <alternativeName>
        <fullName evidence="17">Folylpoly-gamma-glutamate synthetase</fullName>
    </alternativeName>
    <alternativeName>
        <fullName evidence="17">Tetrahydrofolylpolyglutamate synthase</fullName>
    </alternativeName>
</protein>
<keyword evidence="7 17" id="KW-0554">One-carbon metabolism</keyword>
<organism evidence="20 21">
    <name type="scientific">Haemonchus contortus</name>
    <name type="common">Barber pole worm</name>
    <dbReference type="NCBI Taxonomy" id="6289"/>
    <lineage>
        <taxon>Eukaryota</taxon>
        <taxon>Metazoa</taxon>
        <taxon>Ecdysozoa</taxon>
        <taxon>Nematoda</taxon>
        <taxon>Chromadorea</taxon>
        <taxon>Rhabditida</taxon>
        <taxon>Rhabditina</taxon>
        <taxon>Rhabditomorpha</taxon>
        <taxon>Strongyloidea</taxon>
        <taxon>Trichostrongylidae</taxon>
        <taxon>Haemonchus</taxon>
    </lineage>
</organism>
<dbReference type="PANTHER" id="PTHR11136:SF5">
    <property type="entry name" value="FOLYLPOLYGLUTAMATE SYNTHASE, MITOCHONDRIAL"/>
    <property type="match status" value="1"/>
</dbReference>
<evidence type="ECO:0000256" key="16">
    <source>
        <dbReference type="ARBA" id="ARBA00047493"/>
    </source>
</evidence>
<evidence type="ECO:0000256" key="9">
    <source>
        <dbReference type="ARBA" id="ARBA00022723"/>
    </source>
</evidence>
<comment type="similarity">
    <text evidence="5 17">Belongs to the folylpolyglutamate synthase family.</text>
</comment>
<evidence type="ECO:0000256" key="6">
    <source>
        <dbReference type="ARBA" id="ARBA00022490"/>
    </source>
</evidence>
<dbReference type="GO" id="GO:0006730">
    <property type="term" value="P:one-carbon metabolic process"/>
    <property type="evidence" value="ECO:0007669"/>
    <property type="project" value="UniProtKB-KW"/>
</dbReference>
<reference evidence="21" key="1">
    <citation type="submission" date="2020-12" db="UniProtKB">
        <authorList>
            <consortium name="WormBaseParasite"/>
        </authorList>
    </citation>
    <scope>IDENTIFICATION</scope>
    <source>
        <strain evidence="21">MHco3</strain>
    </source>
</reference>
<dbReference type="InterPro" id="IPR018109">
    <property type="entry name" value="Folylpolyglutamate_synth_CS"/>
</dbReference>
<evidence type="ECO:0000256" key="19">
    <source>
        <dbReference type="PIRSR" id="PIRSR038895-2"/>
    </source>
</evidence>
<dbReference type="EC" id="6.3.2.17" evidence="17"/>
<comment type="subcellular location">
    <subcellularLocation>
        <location evidence="3">Cytoplasm</location>
    </subcellularLocation>
    <subcellularLocation>
        <location evidence="1">Mitochondrion inner membrane</location>
    </subcellularLocation>
    <subcellularLocation>
        <location evidence="2">Mitochondrion matrix</location>
    </subcellularLocation>
</comment>
<keyword evidence="6" id="KW-0963">Cytoplasm</keyword>
<dbReference type="GO" id="GO:0046872">
    <property type="term" value="F:metal ion binding"/>
    <property type="evidence" value="ECO:0007669"/>
    <property type="project" value="UniProtKB-KW"/>
</dbReference>
<dbReference type="GO" id="GO:0005829">
    <property type="term" value="C:cytosol"/>
    <property type="evidence" value="ECO:0007669"/>
    <property type="project" value="TreeGrafter"/>
</dbReference>
<evidence type="ECO:0000313" key="20">
    <source>
        <dbReference type="Proteomes" id="UP000025227"/>
    </source>
</evidence>
<dbReference type="GO" id="GO:0004326">
    <property type="term" value="F:tetrahydrofolylpolyglutamate synthase activity"/>
    <property type="evidence" value="ECO:0007669"/>
    <property type="project" value="UniProtKB-EC"/>
</dbReference>
<evidence type="ECO:0000256" key="12">
    <source>
        <dbReference type="ARBA" id="ARBA00022840"/>
    </source>
</evidence>
<sequence length="557" mass="61477">MTLYLAEETFLLYARISGSANCTVVGSKMHDRFAITRIGRLVASVNTINAICRRGPHLLVASQSTTMIPSAFSQTLAKELPQNPYEVAVLHLNSLQSNAITLQKLRQKRNILQETNIPNTIFFLNKCGIELNQLDGLNIIHVSGTKGKGSTCAFVESILRKAGYRTGLYTSPHLVTARERIRINGKPISEALFAKHFFTVYDKLKKDEDSDGMPAYFKFLTLLSFHVFLEESVDVAIVEVGIGGEYDCTNIIPHPVVCGISTLDIDHTSILGSTLPSIAWNKAGILKDGTPAVMTPAPADALSVIEDRSLERGAVLRKAPPYESYSFATGTVSAGIDGEHQKVNISLALQLTRAWLKRMGREEDVYPEACENEWHIGQPFSVPQLVVEGIESCRWPGRSQIVNTERITYYLDGAHTPKSMEMCSLWFGKAVAKTPKMKRVLVFHCTADRKPSTLLPYLSKHSFDYALFCPTALKVSPDLKSDLTNINQSLNEQLVRSHQCAAAWKELGTGEISVFDCVTSAVEHIEHLSRKETLDVFVTGSLHLVGGVLSLIEPSID</sequence>
<evidence type="ECO:0000256" key="5">
    <source>
        <dbReference type="ARBA" id="ARBA00008276"/>
    </source>
</evidence>
<feature type="binding site" evidence="18">
    <location>
        <position position="412"/>
    </location>
    <ligand>
        <name>ATP</name>
        <dbReference type="ChEBI" id="CHEBI:30616"/>
    </ligand>
</feature>
<accession>A0A7I4XZX7</accession>
<feature type="binding site" evidence="19">
    <location>
        <position position="267"/>
    </location>
    <ligand>
        <name>Mg(2+)</name>
        <dbReference type="ChEBI" id="CHEBI:18420"/>
        <label>1</label>
    </ligand>
</feature>
<dbReference type="AlphaFoldDB" id="A0A7I4XZX7"/>
<keyword evidence="8 17" id="KW-0436">Ligase</keyword>
<keyword evidence="15" id="KW-0472">Membrane</keyword>
<dbReference type="InterPro" id="IPR001645">
    <property type="entry name" value="Folylpolyglutamate_synth"/>
</dbReference>
<comment type="pathway">
    <text evidence="4 17">Cofactor biosynthesis; tetrahydrofolylpolyglutamate biosynthesis.</text>
</comment>
<evidence type="ECO:0000256" key="13">
    <source>
        <dbReference type="ARBA" id="ARBA00022842"/>
    </source>
</evidence>
<keyword evidence="13 19" id="KW-0460">Magnesium</keyword>
<dbReference type="GO" id="GO:0005759">
    <property type="term" value="C:mitochondrial matrix"/>
    <property type="evidence" value="ECO:0007669"/>
    <property type="project" value="UniProtKB-SubCell"/>
</dbReference>
<dbReference type="WBParaSite" id="HCON_00025870-00001">
    <property type="protein sequence ID" value="HCON_00025870-00001"/>
    <property type="gene ID" value="HCON_00025870"/>
</dbReference>
<evidence type="ECO:0000256" key="10">
    <source>
        <dbReference type="ARBA" id="ARBA00022741"/>
    </source>
</evidence>
<dbReference type="PROSITE" id="PS01011">
    <property type="entry name" value="FOLYLPOLYGLU_SYNT_1"/>
    <property type="match status" value="1"/>
</dbReference>